<evidence type="ECO:0000313" key="2">
    <source>
        <dbReference type="EMBL" id="VFJ49557.1"/>
    </source>
</evidence>
<dbReference type="AlphaFoldDB" id="A0A450SBI0"/>
<feature type="transmembrane region" description="Helical" evidence="1">
    <location>
        <begin position="12"/>
        <end position="36"/>
    </location>
</feature>
<protein>
    <submittedName>
        <fullName evidence="2">Uncharacterized protein</fullName>
    </submittedName>
</protein>
<sequence>MFAQDLAHKIILSLMVWAVSVFAILAGFSVPVLVYFGQQGGMGGCSGEGGIDWG</sequence>
<keyword evidence="1" id="KW-0472">Membrane</keyword>
<name>A0A450SBI0_9GAMM</name>
<accession>A0A450SBI0</accession>
<keyword evidence="1" id="KW-1133">Transmembrane helix</keyword>
<organism evidence="2">
    <name type="scientific">Candidatus Kentrum sp. DK</name>
    <dbReference type="NCBI Taxonomy" id="2126562"/>
    <lineage>
        <taxon>Bacteria</taxon>
        <taxon>Pseudomonadati</taxon>
        <taxon>Pseudomonadota</taxon>
        <taxon>Gammaproteobacteria</taxon>
        <taxon>Candidatus Kentrum</taxon>
    </lineage>
</organism>
<gene>
    <name evidence="2" type="ORF">BECKDK2373B_GA0170837_102516</name>
</gene>
<keyword evidence="1" id="KW-0812">Transmembrane</keyword>
<evidence type="ECO:0000256" key="1">
    <source>
        <dbReference type="SAM" id="Phobius"/>
    </source>
</evidence>
<proteinExistence type="predicted"/>
<dbReference type="EMBL" id="CAADEX010000025">
    <property type="protein sequence ID" value="VFJ49557.1"/>
    <property type="molecule type" value="Genomic_DNA"/>
</dbReference>
<reference evidence="2" key="1">
    <citation type="submission" date="2019-02" db="EMBL/GenBank/DDBJ databases">
        <authorList>
            <person name="Gruber-Vodicka R. H."/>
            <person name="Seah K. B. B."/>
        </authorList>
    </citation>
    <scope>NUCLEOTIDE SEQUENCE</scope>
    <source>
        <strain evidence="2">BECK_DK47</strain>
    </source>
</reference>